<comment type="caution">
    <text evidence="2">The sequence shown here is derived from an EMBL/GenBank/DDBJ whole genome shotgun (WGS) entry which is preliminary data.</text>
</comment>
<organism evidence="2 3">
    <name type="scientific">Lepraria finkii</name>
    <dbReference type="NCBI Taxonomy" id="1340010"/>
    <lineage>
        <taxon>Eukaryota</taxon>
        <taxon>Fungi</taxon>
        <taxon>Dikarya</taxon>
        <taxon>Ascomycota</taxon>
        <taxon>Pezizomycotina</taxon>
        <taxon>Lecanoromycetes</taxon>
        <taxon>OSLEUM clade</taxon>
        <taxon>Lecanoromycetidae</taxon>
        <taxon>Lecanorales</taxon>
        <taxon>Lecanorineae</taxon>
        <taxon>Stereocaulaceae</taxon>
        <taxon>Lepraria</taxon>
    </lineage>
</organism>
<evidence type="ECO:0000313" key="2">
    <source>
        <dbReference type="EMBL" id="KAL2054535.1"/>
    </source>
</evidence>
<dbReference type="EMBL" id="JBHFEH010000015">
    <property type="protein sequence ID" value="KAL2054535.1"/>
    <property type="molecule type" value="Genomic_DNA"/>
</dbReference>
<protein>
    <submittedName>
        <fullName evidence="2">Uncharacterized protein</fullName>
    </submittedName>
</protein>
<sequence>MGSLNLPYLPFFDGMVPFPPRPPPPNPSRGNGPPVLIPPTRKAGAQPPHILWHPHPPPLPSLPSRRHFPHPCPQGPPLVSPSVSSPVSCSVSHPTSFSASPPSVIIIVYTEYTFILF</sequence>
<proteinExistence type="predicted"/>
<evidence type="ECO:0000313" key="3">
    <source>
        <dbReference type="Proteomes" id="UP001590951"/>
    </source>
</evidence>
<feature type="region of interest" description="Disordered" evidence="1">
    <location>
        <begin position="19"/>
        <end position="56"/>
    </location>
</feature>
<keyword evidence="3" id="KW-1185">Reference proteome</keyword>
<name>A0ABR4B9V9_9LECA</name>
<reference evidence="2 3" key="1">
    <citation type="submission" date="2024-09" db="EMBL/GenBank/DDBJ databases">
        <title>Rethinking Asexuality: The Enigmatic Case of Functional Sexual Genes in Lepraria (Stereocaulaceae).</title>
        <authorList>
            <person name="Doellman M."/>
            <person name="Sun Y."/>
            <person name="Barcenas-Pena A."/>
            <person name="Lumbsch H.T."/>
            <person name="Grewe F."/>
        </authorList>
    </citation>
    <scope>NUCLEOTIDE SEQUENCE [LARGE SCALE GENOMIC DNA]</scope>
    <source>
        <strain evidence="2 3">Grewe 0041</strain>
    </source>
</reference>
<evidence type="ECO:0000256" key="1">
    <source>
        <dbReference type="SAM" id="MobiDB-lite"/>
    </source>
</evidence>
<gene>
    <name evidence="2" type="ORF">ABVK25_005283</name>
</gene>
<accession>A0ABR4B9V9</accession>
<dbReference type="Proteomes" id="UP001590951">
    <property type="component" value="Unassembled WGS sequence"/>
</dbReference>